<dbReference type="InterPro" id="IPR050905">
    <property type="entry name" value="Plant_NBS-LRR"/>
</dbReference>
<dbReference type="FunFam" id="3.40.50.300:FF:001091">
    <property type="entry name" value="Probable disease resistance protein At1g61300"/>
    <property type="match status" value="1"/>
</dbReference>
<dbReference type="InterPro" id="IPR036388">
    <property type="entry name" value="WH-like_DNA-bd_sf"/>
</dbReference>
<dbReference type="GO" id="GO:0016787">
    <property type="term" value="F:hydrolase activity"/>
    <property type="evidence" value="ECO:0007669"/>
    <property type="project" value="UniProtKB-KW"/>
</dbReference>
<dbReference type="Gramene" id="PRQ34511">
    <property type="protein sequence ID" value="PRQ34511"/>
    <property type="gene ID" value="RchiOBHm_Chr5g0069741"/>
</dbReference>
<evidence type="ECO:0000256" key="3">
    <source>
        <dbReference type="ARBA" id="ARBA00022737"/>
    </source>
</evidence>
<dbReference type="InterPro" id="IPR002182">
    <property type="entry name" value="NB-ARC"/>
</dbReference>
<protein>
    <submittedName>
        <fullName evidence="9">Putative P-loop containing nucleoside triphosphate hydrolase, leucine-rich repeat domain, L</fullName>
    </submittedName>
</protein>
<dbReference type="InterPro" id="IPR027417">
    <property type="entry name" value="P-loop_NTPase"/>
</dbReference>
<accession>A0A2P6QK04</accession>
<dbReference type="GO" id="GO:0006952">
    <property type="term" value="P:defense response"/>
    <property type="evidence" value="ECO:0007669"/>
    <property type="project" value="UniProtKB-KW"/>
</dbReference>
<name>A0A2P6QK04_ROSCH</name>
<dbReference type="GO" id="GO:0005524">
    <property type="term" value="F:ATP binding"/>
    <property type="evidence" value="ECO:0007669"/>
    <property type="project" value="UniProtKB-KW"/>
</dbReference>
<dbReference type="Gene3D" id="1.10.8.430">
    <property type="entry name" value="Helical domain of apoptotic protease-activating factors"/>
    <property type="match status" value="1"/>
</dbReference>
<dbReference type="InterPro" id="IPR032675">
    <property type="entry name" value="LRR_dom_sf"/>
</dbReference>
<evidence type="ECO:0000259" key="7">
    <source>
        <dbReference type="Pfam" id="PF00931"/>
    </source>
</evidence>
<reference evidence="9 10" key="1">
    <citation type="journal article" date="2018" name="Nat. Genet.">
        <title>The Rosa genome provides new insights in the design of modern roses.</title>
        <authorList>
            <person name="Bendahmane M."/>
        </authorList>
    </citation>
    <scope>NUCLEOTIDE SEQUENCE [LARGE SCALE GENOMIC DNA]</scope>
    <source>
        <strain evidence="10">cv. Old Blush</strain>
    </source>
</reference>
<dbReference type="PANTHER" id="PTHR33463">
    <property type="entry name" value="NB-ARC DOMAIN-CONTAINING PROTEIN-RELATED"/>
    <property type="match status" value="1"/>
</dbReference>
<comment type="caution">
    <text evidence="9">The sequence shown here is derived from an EMBL/GenBank/DDBJ whole genome shotgun (WGS) entry which is preliminary data.</text>
</comment>
<dbReference type="Pfam" id="PF23598">
    <property type="entry name" value="LRR_14"/>
    <property type="match status" value="1"/>
</dbReference>
<dbReference type="InterPro" id="IPR055414">
    <property type="entry name" value="LRR_R13L4/SHOC2-like"/>
</dbReference>
<dbReference type="Gene3D" id="1.10.10.10">
    <property type="entry name" value="Winged helix-like DNA-binding domain superfamily/Winged helix DNA-binding domain"/>
    <property type="match status" value="1"/>
</dbReference>
<evidence type="ECO:0000256" key="2">
    <source>
        <dbReference type="ARBA" id="ARBA00022614"/>
    </source>
</evidence>
<keyword evidence="4" id="KW-0547">Nucleotide-binding</keyword>
<evidence type="ECO:0000313" key="9">
    <source>
        <dbReference type="EMBL" id="PRQ34511.1"/>
    </source>
</evidence>
<evidence type="ECO:0000256" key="4">
    <source>
        <dbReference type="ARBA" id="ARBA00022741"/>
    </source>
</evidence>
<keyword evidence="10" id="KW-1185">Reference proteome</keyword>
<dbReference type="GO" id="GO:0043531">
    <property type="term" value="F:ADP binding"/>
    <property type="evidence" value="ECO:0007669"/>
    <property type="project" value="InterPro"/>
</dbReference>
<feature type="domain" description="NB-ARC" evidence="7">
    <location>
        <begin position="20"/>
        <end position="185"/>
    </location>
</feature>
<dbReference type="Pfam" id="PF00931">
    <property type="entry name" value="NB-ARC"/>
    <property type="match status" value="1"/>
</dbReference>
<keyword evidence="6" id="KW-0067">ATP-binding</keyword>
<evidence type="ECO:0000256" key="6">
    <source>
        <dbReference type="ARBA" id="ARBA00022840"/>
    </source>
</evidence>
<keyword evidence="9" id="KW-0378">Hydrolase</keyword>
<proteinExistence type="inferred from homology"/>
<dbReference type="Gene3D" id="3.80.10.10">
    <property type="entry name" value="Ribonuclease Inhibitor"/>
    <property type="match status" value="1"/>
</dbReference>
<evidence type="ECO:0000256" key="1">
    <source>
        <dbReference type="ARBA" id="ARBA00008894"/>
    </source>
</evidence>
<dbReference type="AlphaFoldDB" id="A0A2P6QK04"/>
<comment type="similarity">
    <text evidence="1">Belongs to the disease resistance NB-LRR family.</text>
</comment>
<organism evidence="9 10">
    <name type="scientific">Rosa chinensis</name>
    <name type="common">China rose</name>
    <dbReference type="NCBI Taxonomy" id="74649"/>
    <lineage>
        <taxon>Eukaryota</taxon>
        <taxon>Viridiplantae</taxon>
        <taxon>Streptophyta</taxon>
        <taxon>Embryophyta</taxon>
        <taxon>Tracheophyta</taxon>
        <taxon>Spermatophyta</taxon>
        <taxon>Magnoliopsida</taxon>
        <taxon>eudicotyledons</taxon>
        <taxon>Gunneridae</taxon>
        <taxon>Pentapetalae</taxon>
        <taxon>rosids</taxon>
        <taxon>fabids</taxon>
        <taxon>Rosales</taxon>
        <taxon>Rosaceae</taxon>
        <taxon>Rosoideae</taxon>
        <taxon>Rosoideae incertae sedis</taxon>
        <taxon>Rosa</taxon>
    </lineage>
</organism>
<dbReference type="PANTHER" id="PTHR33463:SF203">
    <property type="entry name" value="AAA+ ATPASE DOMAIN-CONTAINING PROTEIN"/>
    <property type="match status" value="1"/>
</dbReference>
<evidence type="ECO:0000313" key="10">
    <source>
        <dbReference type="Proteomes" id="UP000238479"/>
    </source>
</evidence>
<dbReference type="Gene3D" id="3.40.50.300">
    <property type="entry name" value="P-loop containing nucleotide triphosphate hydrolases"/>
    <property type="match status" value="1"/>
</dbReference>
<keyword evidence="3" id="KW-0677">Repeat</keyword>
<keyword evidence="2" id="KW-0433">Leucine-rich repeat</keyword>
<dbReference type="Proteomes" id="UP000238479">
    <property type="component" value="Chromosome 5"/>
</dbReference>
<dbReference type="OMA" id="ANDCYSA"/>
<dbReference type="SUPFAM" id="SSF52540">
    <property type="entry name" value="P-loop containing nucleoside triphosphate hydrolases"/>
    <property type="match status" value="1"/>
</dbReference>
<evidence type="ECO:0000256" key="5">
    <source>
        <dbReference type="ARBA" id="ARBA00022821"/>
    </source>
</evidence>
<gene>
    <name evidence="9" type="ORF">RchiOBHm_Chr5g0069741</name>
</gene>
<evidence type="ECO:0000259" key="8">
    <source>
        <dbReference type="Pfam" id="PF23598"/>
    </source>
</evidence>
<sequence>MEIEFSMSTSDFEEFEATRQAMSEVMDALKDDTVIAVAVYGMGGVGKTTMVEQVGLRAQKCGIFQHVIMVVISQTPNLRNIQGTLADLLGLELKEETNVGRATRLKKEIMRRHKMLIVLDDIWERIDLSSIGIPSYDQLQNCNSKVLLTTRRLNVCHSMGTQSSIPLNILSEEDSWNLFAKKARKHLEKSTEFYDVARKVASECAGLPIALITVARAVGDKDLQEWKEAAERLEMAQPTNLDDKGDVYKCIKLSYDYLRDNDAKSCFLLCCLFPEDDDIPIESLLKYGLGKGLFRDVNTNQTIQKARAKMYMVVKYLVAANLLLNGIGDGYVRMHDVIRDMAMSIALSEDGHGFFVRTRRELRDWPINANDCYSAISLMENNISKLPKELVCSKLQILLLNRNADLKEISDSLFQSPNALRVLDISQTHISSLPPSFGLLSNLQALYVDYCNSRIDISILTKLKKLEILSMRGCDVKIFPIKIGHLTTLRILDVTGGRFDRVPSQVISKLHRLEELRMQCQFKGWRGKGAGGFYSVLFYKNAGFDELTGLSRLNHLHVSLAGSECLPKAIEFDPNW</sequence>
<dbReference type="SUPFAM" id="SSF52058">
    <property type="entry name" value="L domain-like"/>
    <property type="match status" value="1"/>
</dbReference>
<dbReference type="EMBL" id="PDCK01000043">
    <property type="protein sequence ID" value="PRQ34511.1"/>
    <property type="molecule type" value="Genomic_DNA"/>
</dbReference>
<keyword evidence="5" id="KW-0611">Plant defense</keyword>
<feature type="domain" description="Disease resistance R13L4/SHOC-2-like LRR" evidence="8">
    <location>
        <begin position="419"/>
        <end position="519"/>
    </location>
</feature>
<dbReference type="PRINTS" id="PR00364">
    <property type="entry name" value="DISEASERSIST"/>
</dbReference>
<dbReference type="InterPro" id="IPR042197">
    <property type="entry name" value="Apaf_helical"/>
</dbReference>